<dbReference type="RefSeq" id="WP_264501542.1">
    <property type="nucleotide sequence ID" value="NZ_JAPDDS010000006.1"/>
</dbReference>
<feature type="signal peptide" evidence="1">
    <location>
        <begin position="1"/>
        <end position="20"/>
    </location>
</feature>
<organism evidence="3 4">
    <name type="scientific">Luteolibacter flavescens</name>
    <dbReference type="NCBI Taxonomy" id="1859460"/>
    <lineage>
        <taxon>Bacteria</taxon>
        <taxon>Pseudomonadati</taxon>
        <taxon>Verrucomicrobiota</taxon>
        <taxon>Verrucomicrobiia</taxon>
        <taxon>Verrucomicrobiales</taxon>
        <taxon>Verrucomicrobiaceae</taxon>
        <taxon>Luteolibacter</taxon>
    </lineage>
</organism>
<proteinExistence type="predicted"/>
<keyword evidence="1" id="KW-0732">Signal</keyword>
<dbReference type="PANTHER" id="PTHR33546:SF1">
    <property type="entry name" value="LARGE, MULTIFUNCTIONAL SECRETED PROTEIN"/>
    <property type="match status" value="1"/>
</dbReference>
<comment type="caution">
    <text evidence="3">The sequence shown here is derived from an EMBL/GenBank/DDBJ whole genome shotgun (WGS) entry which is preliminary data.</text>
</comment>
<dbReference type="PANTHER" id="PTHR33546">
    <property type="entry name" value="LARGE, MULTIFUNCTIONAL SECRETED PROTEIN-RELATED"/>
    <property type="match status" value="1"/>
</dbReference>
<dbReference type="SUPFAM" id="SSF63829">
    <property type="entry name" value="Calcium-dependent phosphotriesterase"/>
    <property type="match status" value="1"/>
</dbReference>
<dbReference type="InterPro" id="IPR011042">
    <property type="entry name" value="6-blade_b-propeller_TolB-like"/>
</dbReference>
<feature type="chain" id="PRO_5045957110" description="DUF6797 domain-containing protein" evidence="1">
    <location>
        <begin position="21"/>
        <end position="766"/>
    </location>
</feature>
<evidence type="ECO:0000256" key="1">
    <source>
        <dbReference type="SAM" id="SignalP"/>
    </source>
</evidence>
<dbReference type="EMBL" id="JAPDDS010000006">
    <property type="protein sequence ID" value="MCW1885587.1"/>
    <property type="molecule type" value="Genomic_DNA"/>
</dbReference>
<reference evidence="3 4" key="1">
    <citation type="submission" date="2022-10" db="EMBL/GenBank/DDBJ databases">
        <title>Luteolibacter flavescens strain MCCC 1K03193, whole genome shotgun sequencing project.</title>
        <authorList>
            <person name="Zhao G."/>
            <person name="Shen L."/>
        </authorList>
    </citation>
    <scope>NUCLEOTIDE SEQUENCE [LARGE SCALE GENOMIC DNA]</scope>
    <source>
        <strain evidence="3 4">MCCC 1K03193</strain>
    </source>
</reference>
<keyword evidence="4" id="KW-1185">Reference proteome</keyword>
<name>A0ABT3FPU1_9BACT</name>
<evidence type="ECO:0000313" key="3">
    <source>
        <dbReference type="EMBL" id="MCW1885587.1"/>
    </source>
</evidence>
<protein>
    <recommendedName>
        <fullName evidence="2">DUF6797 domain-containing protein</fullName>
    </recommendedName>
</protein>
<feature type="domain" description="DUF6797" evidence="2">
    <location>
        <begin position="63"/>
        <end position="176"/>
    </location>
</feature>
<dbReference type="Pfam" id="PF20601">
    <property type="entry name" value="DUF6797"/>
    <property type="match status" value="1"/>
</dbReference>
<dbReference type="Gene3D" id="2.120.10.30">
    <property type="entry name" value="TolB, C-terminal domain"/>
    <property type="match status" value="1"/>
</dbReference>
<evidence type="ECO:0000313" key="4">
    <source>
        <dbReference type="Proteomes" id="UP001207930"/>
    </source>
</evidence>
<dbReference type="InterPro" id="IPR046476">
    <property type="entry name" value="DUF6797"/>
</dbReference>
<gene>
    <name evidence="3" type="ORF">OKA04_12680</name>
</gene>
<accession>A0ABT3FPU1</accession>
<sequence length="766" mass="82925">MRPYHLAPIVLAAAAMPSQAANWYEEMQLGPAWANSFAGTFDGQEQVAAVKGVLVDLGDGNRALFDTETLRVVTVYKGGVHWGGTPWTGAHGQLVKTANEKDFLFNTVPGPGWANETGSFEDKRTSMSFTLYTAKRDASQVTAACGNIPHAQYKGFYRHGSRIVFEYTVNGTHVLEHLQSGPDGFVRHFEVAAHDKPLSLIAADDSGAFTAEKGGAKSASGLSVATGGTGAVLAPAADKASRLVATLAPSDKATTFTISYARGGAAKSVAPFNVTGATKGGEGLWKDVITTKGQVSTDKKSPWVTDTLTLPEDNPWKANIRFGGFDFIDEDSAALSTWNGDVWVVKGLKGDWSKLAWKRYAAGLFEPLGVKVVDGAIFVHGRDQITKLSDLNKDGEADRFECFFNGVAVSPNFHEFAFDLQTDSNGDFYFSKAAPVRPGGRGFDTIFPHHGTVMRLSKDASSFEVVATGLRAPGGVGVGPNGEITTGENEGSWQPCCKINYMKKDQRPLFFGTEPSRQGLKDAKYTEPLCYLPMDVDNSGGSQVWVPKGVKFGLKEGEMIHLSYGQSTLYRVLFSDVGDTLQGGVVKIPAKLGSSAMRARFHKDGSLYVAGFRGWQTNAAAECAVQRVRYTGATVTIPDKLEITEKGVRIHFETELDEELATDPESYSAQRWDYVRGPQYGSGEFSVDNVDKPAREVALQKESKEHHKRDTVKVTAARLLKDGKTVEIDLEGHKPSMSLKVAWDLEDADGEVLQGDIHCTVRAMGK</sequence>
<dbReference type="Proteomes" id="UP001207930">
    <property type="component" value="Unassembled WGS sequence"/>
</dbReference>
<evidence type="ECO:0000259" key="2">
    <source>
        <dbReference type="Pfam" id="PF20601"/>
    </source>
</evidence>